<comment type="caution">
    <text evidence="2">The sequence shown here is derived from an EMBL/GenBank/DDBJ whole genome shotgun (WGS) entry which is preliminary data.</text>
</comment>
<name>A0A9X0DEH5_9HELO</name>
<feature type="chain" id="PRO_5040930264" description="Extracellular membrane protein CFEM domain-containing protein" evidence="1">
    <location>
        <begin position="19"/>
        <end position="248"/>
    </location>
</feature>
<keyword evidence="1" id="KW-0732">Signal</keyword>
<evidence type="ECO:0000256" key="1">
    <source>
        <dbReference type="SAM" id="SignalP"/>
    </source>
</evidence>
<dbReference type="Proteomes" id="UP001152300">
    <property type="component" value="Unassembled WGS sequence"/>
</dbReference>
<feature type="signal peptide" evidence="1">
    <location>
        <begin position="1"/>
        <end position="18"/>
    </location>
</feature>
<evidence type="ECO:0000313" key="3">
    <source>
        <dbReference type="Proteomes" id="UP001152300"/>
    </source>
</evidence>
<accession>A0A9X0DEH5</accession>
<evidence type="ECO:0008006" key="4">
    <source>
        <dbReference type="Google" id="ProtNLM"/>
    </source>
</evidence>
<dbReference type="OrthoDB" id="4766847at2759"/>
<keyword evidence="3" id="KW-1185">Reference proteome</keyword>
<reference evidence="2" key="1">
    <citation type="submission" date="2022-11" db="EMBL/GenBank/DDBJ databases">
        <title>Genome Resource of Sclerotinia nivalis Strain SnTB1, a Plant Pathogen Isolated from American Ginseng.</title>
        <authorList>
            <person name="Fan S."/>
        </authorList>
    </citation>
    <scope>NUCLEOTIDE SEQUENCE</scope>
    <source>
        <strain evidence="2">SnTB1</strain>
    </source>
</reference>
<evidence type="ECO:0000313" key="2">
    <source>
        <dbReference type="EMBL" id="KAJ8059550.1"/>
    </source>
</evidence>
<proteinExistence type="predicted"/>
<dbReference type="EMBL" id="JAPEIS010000014">
    <property type="protein sequence ID" value="KAJ8059550.1"/>
    <property type="molecule type" value="Genomic_DNA"/>
</dbReference>
<dbReference type="AlphaFoldDB" id="A0A9X0DEH5"/>
<organism evidence="2 3">
    <name type="scientific">Sclerotinia nivalis</name>
    <dbReference type="NCBI Taxonomy" id="352851"/>
    <lineage>
        <taxon>Eukaryota</taxon>
        <taxon>Fungi</taxon>
        <taxon>Dikarya</taxon>
        <taxon>Ascomycota</taxon>
        <taxon>Pezizomycotina</taxon>
        <taxon>Leotiomycetes</taxon>
        <taxon>Helotiales</taxon>
        <taxon>Sclerotiniaceae</taxon>
        <taxon>Sclerotinia</taxon>
    </lineage>
</organism>
<gene>
    <name evidence="2" type="ORF">OCU04_011206</name>
</gene>
<protein>
    <recommendedName>
        <fullName evidence="4">Extracellular membrane protein CFEM domain-containing protein</fullName>
    </recommendedName>
</protein>
<sequence length="248" mass="24948">MFLSTTAVLLAVLPFSLASSTCTTSNALSWATSGSTTSGSSGISSSDCSIICGTDAFCLQECNSDPCAEQFGNDSEALQACYEAEQQASCNILGGSACDKKKKKKKREVADDTLTCLSSETCYEYTDGSLFCLDEATGDYVDDIGGFGNVNTGDYTGPDGSQTTFSSASAASSITRSSGSSTATTSDIRTTTRVAAATSSSSSSVTRATAISASSSASAAAKTANSGVGKVNAGPVIGVVGLMAALLY</sequence>